<evidence type="ECO:0000313" key="10">
    <source>
        <dbReference type="Proteomes" id="UP001188597"/>
    </source>
</evidence>
<dbReference type="InterPro" id="IPR012337">
    <property type="entry name" value="RNaseH-like_sf"/>
</dbReference>
<dbReference type="GO" id="GO:0003676">
    <property type="term" value="F:nucleic acid binding"/>
    <property type="evidence" value="ECO:0007669"/>
    <property type="project" value="InterPro"/>
</dbReference>
<evidence type="ECO:0000256" key="5">
    <source>
        <dbReference type="ARBA" id="ARBA00022801"/>
    </source>
</evidence>
<keyword evidence="3" id="KW-0540">Nuclease</keyword>
<feature type="compositionally biased region" description="Basic and acidic residues" evidence="7">
    <location>
        <begin position="107"/>
        <end position="116"/>
    </location>
</feature>
<dbReference type="Gene3D" id="3.30.420.10">
    <property type="entry name" value="Ribonuclease H-like superfamily/Ribonuclease H"/>
    <property type="match status" value="1"/>
</dbReference>
<feature type="compositionally biased region" description="Polar residues" evidence="7">
    <location>
        <begin position="24"/>
        <end position="38"/>
    </location>
</feature>
<evidence type="ECO:0000256" key="6">
    <source>
        <dbReference type="ARBA" id="ARBA00022918"/>
    </source>
</evidence>
<feature type="compositionally biased region" description="Basic and acidic residues" evidence="7">
    <location>
        <begin position="40"/>
        <end position="62"/>
    </location>
</feature>
<dbReference type="Gene3D" id="2.40.70.10">
    <property type="entry name" value="Acid Proteases"/>
    <property type="match status" value="1"/>
</dbReference>
<dbReference type="InterPro" id="IPR001584">
    <property type="entry name" value="Integrase_cat-core"/>
</dbReference>
<evidence type="ECO:0000259" key="8">
    <source>
        <dbReference type="PROSITE" id="PS50994"/>
    </source>
</evidence>
<keyword evidence="6" id="KW-0695">RNA-directed DNA polymerase</keyword>
<dbReference type="InterPro" id="IPR043502">
    <property type="entry name" value="DNA/RNA_pol_sf"/>
</dbReference>
<dbReference type="PANTHER" id="PTHR48475:SF2">
    <property type="entry name" value="RIBONUCLEASE H"/>
    <property type="match status" value="1"/>
</dbReference>
<evidence type="ECO:0000256" key="3">
    <source>
        <dbReference type="ARBA" id="ARBA00022722"/>
    </source>
</evidence>
<proteinExistence type="predicted"/>
<keyword evidence="2" id="KW-0548">Nucleotidyltransferase</keyword>
<dbReference type="GO" id="GO:0004519">
    <property type="term" value="F:endonuclease activity"/>
    <property type="evidence" value="ECO:0007669"/>
    <property type="project" value="UniProtKB-KW"/>
</dbReference>
<evidence type="ECO:0000256" key="1">
    <source>
        <dbReference type="ARBA" id="ARBA00022679"/>
    </source>
</evidence>
<dbReference type="PANTHER" id="PTHR48475">
    <property type="entry name" value="RIBONUCLEASE H"/>
    <property type="match status" value="1"/>
</dbReference>
<dbReference type="GO" id="GO:0003964">
    <property type="term" value="F:RNA-directed DNA polymerase activity"/>
    <property type="evidence" value="ECO:0007669"/>
    <property type="project" value="UniProtKB-KW"/>
</dbReference>
<dbReference type="SUPFAM" id="SSF53098">
    <property type="entry name" value="Ribonuclease H-like"/>
    <property type="match status" value="1"/>
</dbReference>
<keyword evidence="4" id="KW-0255">Endonuclease</keyword>
<dbReference type="EMBL" id="JAVXUP010001223">
    <property type="protein sequence ID" value="KAK3014415.1"/>
    <property type="molecule type" value="Genomic_DNA"/>
</dbReference>
<dbReference type="Pfam" id="PF00665">
    <property type="entry name" value="rve"/>
    <property type="match status" value="1"/>
</dbReference>
<keyword evidence="1" id="KW-0808">Transferase</keyword>
<dbReference type="AlphaFoldDB" id="A0AA89ATD4"/>
<protein>
    <recommendedName>
        <fullName evidence="8">Integrase catalytic domain-containing protein</fullName>
    </recommendedName>
</protein>
<organism evidence="9 10">
    <name type="scientific">Escallonia herrerae</name>
    <dbReference type="NCBI Taxonomy" id="1293975"/>
    <lineage>
        <taxon>Eukaryota</taxon>
        <taxon>Viridiplantae</taxon>
        <taxon>Streptophyta</taxon>
        <taxon>Embryophyta</taxon>
        <taxon>Tracheophyta</taxon>
        <taxon>Spermatophyta</taxon>
        <taxon>Magnoliopsida</taxon>
        <taxon>eudicotyledons</taxon>
        <taxon>Gunneridae</taxon>
        <taxon>Pentapetalae</taxon>
        <taxon>asterids</taxon>
        <taxon>campanulids</taxon>
        <taxon>Escalloniales</taxon>
        <taxon>Escalloniaceae</taxon>
        <taxon>Escallonia</taxon>
    </lineage>
</organism>
<dbReference type="Pfam" id="PF17917">
    <property type="entry name" value="RT_RNaseH"/>
    <property type="match status" value="1"/>
</dbReference>
<dbReference type="Gene3D" id="1.10.340.70">
    <property type="match status" value="1"/>
</dbReference>
<feature type="region of interest" description="Disordered" evidence="7">
    <location>
        <begin position="392"/>
        <end position="424"/>
    </location>
</feature>
<name>A0AA89ATD4_9ASTE</name>
<evidence type="ECO:0000313" key="9">
    <source>
        <dbReference type="EMBL" id="KAK3014415.1"/>
    </source>
</evidence>
<feature type="region of interest" description="Disordered" evidence="7">
    <location>
        <begin position="299"/>
        <end position="339"/>
    </location>
</feature>
<dbReference type="InterPro" id="IPR036397">
    <property type="entry name" value="RNaseH_sf"/>
</dbReference>
<sequence length="1270" mass="143666">MAVVPPPTYHSHLDPGDLRLRLTSRSSYGRKYQSTADPTYNHEDKSRDHVTRSGSCYRRDSSVEDSTNSSPAQAARVKTPRRPIHRKRTPESRSQERDSWKVVPRYHSPERSRPRNESGYPLSKAIEKAKLPPNFRMPQCDLYDGTGDPGEHVYQFQTNMLLLQVSDAVMCRAFPTTLRKAAHAWFKSIQPRSIHSFGQLSDLFQKHFVSSRSRRKNSASLLNIVQEKNESLACFLRRFNAATLEIDNLDESVKYTAFLRGLRPTSKFAFSVNKSPPGNMKALLEKANKYIQAEEYLETHRERRGEGKPEQKKRPREITPPEGRSAKRPKHDERRLKDTFNLTPLNARPSQILHEIKDNKALQWPDRMKSRPNKRNKDLWCHFHNDHGHTTDNCGFVAPKEDKQQTPPAIEEREDREENAGIINTISRGIAAGGSSGKARKAYAREVCVTSQPRNKKLKTVPTAMITFSDDDSKGIKTPHDDPLVVTIKAGNFDVKRVLIDNGSSAEILFHDAFQKMNIPTDRLRKMEAPLYGFSNHPVATEGIIALPVAIGTPPTQANLMLDFVVVKIPSAYNAILGRPALNRLQAIVSTYHLKMKFPTEHGIGEVKGDQTTARQCYATSCRSKNKEALIIEDLREDTKMQRGEPVEDLVSIEVYPGEKDKTVRIGSNLKEVTKLELMKLLRTYADIFAWTAADMPGIDPEIITHRLKRSFEELKTHLSSPPLLSKPFPGEDLLIYLSVTEVVVSTVLIREENGIQKPIYYVSKVLQDVETRYPKIDKIALALIISARRLRPYFQSHTIIVLTDQPLRKVLMSPGASGRLVNWSVELREFDLQYKPRTAVKAQALADFIVECTLPEDPPQLMISEVTDPWNLYVDGSSAVGNSGAGIILISPEGILYKKSFSLPYLRCLRPSESLYALQEVHEGICGQHLGGRTLAQKILRQGYYWPTMQKDAIEFTRMCDQCQKFAPLSHTPVAPLTSIVSPIPFAVWGMDLLGPFSMASGQRRFVIVAIDYFTKWTETESLATITSAKCEDFFWKNIICRFGVPRALIVDNGKHFDNSKFRTFCSNLSIDLRFTSVAHPQSNGQTENMNRGILQGLKKKLNEAKGAWVDELPKVLWAYRTTPHSVTGETPFSLCYGTEAMLPVEIGVPTIRALHFSELNNNVGLRANLDLVEEARTQAHIRSVIVKQRVARYYNQKIRSKQFNEGDLVLRKLEVSNPKAATGKLSPNWEGPYRVIKVLKTGAYALGTLSGESIPRTWNAENLRRYYQ</sequence>
<accession>A0AA89ATD4</accession>
<feature type="region of interest" description="Disordered" evidence="7">
    <location>
        <begin position="24"/>
        <end position="120"/>
    </location>
</feature>
<evidence type="ECO:0000256" key="7">
    <source>
        <dbReference type="SAM" id="MobiDB-lite"/>
    </source>
</evidence>
<dbReference type="Pfam" id="PF03732">
    <property type="entry name" value="Retrotrans_gag"/>
    <property type="match status" value="1"/>
</dbReference>
<feature type="compositionally biased region" description="Basic and acidic residues" evidence="7">
    <location>
        <begin position="89"/>
        <end position="100"/>
    </location>
</feature>
<evidence type="ECO:0000256" key="2">
    <source>
        <dbReference type="ARBA" id="ARBA00022695"/>
    </source>
</evidence>
<dbReference type="InterPro" id="IPR041588">
    <property type="entry name" value="Integrase_H2C2"/>
</dbReference>
<dbReference type="InterPro" id="IPR041373">
    <property type="entry name" value="RT_RNaseH"/>
</dbReference>
<dbReference type="GO" id="GO:0016787">
    <property type="term" value="F:hydrolase activity"/>
    <property type="evidence" value="ECO:0007669"/>
    <property type="project" value="UniProtKB-KW"/>
</dbReference>
<feature type="domain" description="Integrase catalytic" evidence="8">
    <location>
        <begin position="982"/>
        <end position="1141"/>
    </location>
</feature>
<reference evidence="9" key="1">
    <citation type="submission" date="2022-12" db="EMBL/GenBank/DDBJ databases">
        <title>Draft genome assemblies for two species of Escallonia (Escalloniales).</title>
        <authorList>
            <person name="Chanderbali A."/>
            <person name="Dervinis C."/>
            <person name="Anghel I."/>
            <person name="Soltis D."/>
            <person name="Soltis P."/>
            <person name="Zapata F."/>
        </authorList>
    </citation>
    <scope>NUCLEOTIDE SEQUENCE</scope>
    <source>
        <strain evidence="9">UCBG64.0493</strain>
        <tissue evidence="9">Leaf</tissue>
    </source>
</reference>
<dbReference type="PROSITE" id="PS50994">
    <property type="entry name" value="INTEGRASE"/>
    <property type="match status" value="1"/>
</dbReference>
<keyword evidence="5" id="KW-0378">Hydrolase</keyword>
<comment type="caution">
    <text evidence="9">The sequence shown here is derived from an EMBL/GenBank/DDBJ whole genome shotgun (WGS) entry which is preliminary data.</text>
</comment>
<dbReference type="CDD" id="cd00303">
    <property type="entry name" value="retropepsin_like"/>
    <property type="match status" value="1"/>
</dbReference>
<feature type="compositionally biased region" description="Basic and acidic residues" evidence="7">
    <location>
        <begin position="399"/>
        <end position="419"/>
    </location>
</feature>
<evidence type="ECO:0000256" key="4">
    <source>
        <dbReference type="ARBA" id="ARBA00022759"/>
    </source>
</evidence>
<dbReference type="InterPro" id="IPR005162">
    <property type="entry name" value="Retrotrans_gag_dom"/>
</dbReference>
<dbReference type="InterPro" id="IPR021109">
    <property type="entry name" value="Peptidase_aspartic_dom_sf"/>
</dbReference>
<feature type="compositionally biased region" description="Basic residues" evidence="7">
    <location>
        <begin position="78"/>
        <end position="88"/>
    </location>
</feature>
<dbReference type="Pfam" id="PF17921">
    <property type="entry name" value="Integrase_H2C2"/>
    <property type="match status" value="1"/>
</dbReference>
<gene>
    <name evidence="9" type="ORF">RJ639_008843</name>
</gene>
<feature type="compositionally biased region" description="Basic and acidic residues" evidence="7">
    <location>
        <begin position="299"/>
        <end position="319"/>
    </location>
</feature>
<dbReference type="SUPFAM" id="SSF56672">
    <property type="entry name" value="DNA/RNA polymerases"/>
    <property type="match status" value="1"/>
</dbReference>
<dbReference type="GO" id="GO:0015074">
    <property type="term" value="P:DNA integration"/>
    <property type="evidence" value="ECO:0007669"/>
    <property type="project" value="InterPro"/>
</dbReference>
<dbReference type="Proteomes" id="UP001188597">
    <property type="component" value="Unassembled WGS sequence"/>
</dbReference>
<keyword evidence="10" id="KW-1185">Reference proteome</keyword>